<evidence type="ECO:0008006" key="3">
    <source>
        <dbReference type="Google" id="ProtNLM"/>
    </source>
</evidence>
<dbReference type="AlphaFoldDB" id="A0A1S2N313"/>
<organism evidence="1 2">
    <name type="scientific">Massilia timonae</name>
    <dbReference type="NCBI Taxonomy" id="47229"/>
    <lineage>
        <taxon>Bacteria</taxon>
        <taxon>Pseudomonadati</taxon>
        <taxon>Pseudomonadota</taxon>
        <taxon>Betaproteobacteria</taxon>
        <taxon>Burkholderiales</taxon>
        <taxon>Oxalobacteraceae</taxon>
        <taxon>Telluria group</taxon>
        <taxon>Massilia</taxon>
    </lineage>
</organism>
<protein>
    <recommendedName>
        <fullName evidence="3">Phage-related protein</fullName>
    </recommendedName>
</protein>
<accession>A0A1S2N313</accession>
<evidence type="ECO:0000313" key="1">
    <source>
        <dbReference type="EMBL" id="OIJ39478.1"/>
    </source>
</evidence>
<gene>
    <name evidence="1" type="ORF">LO55_5048</name>
</gene>
<evidence type="ECO:0000313" key="2">
    <source>
        <dbReference type="Proteomes" id="UP000180246"/>
    </source>
</evidence>
<proteinExistence type="predicted"/>
<dbReference type="EMBL" id="JRYB01000001">
    <property type="protein sequence ID" value="OIJ39478.1"/>
    <property type="molecule type" value="Genomic_DNA"/>
</dbReference>
<reference evidence="1 2" key="1">
    <citation type="submission" date="2014-10" db="EMBL/GenBank/DDBJ databases">
        <authorList>
            <person name="Seo M.-J."/>
            <person name="Seok Y.J."/>
            <person name="Cha I.-T."/>
        </authorList>
    </citation>
    <scope>NUCLEOTIDE SEQUENCE [LARGE SCALE GENOMIC DNA]</scope>
    <source>
        <strain evidence="1 2">NEU</strain>
    </source>
</reference>
<dbReference type="Proteomes" id="UP000180246">
    <property type="component" value="Unassembled WGS sequence"/>
</dbReference>
<sequence length="261" mass="28956">MSTQIKERPILFSGAMVRALLDGSKTQTRRIVKDDPGPYWMPRVGLYNPVVIANGGYEAPGPEIYGASDEHHGRKCPYGQPGHRLWVRETWGVVSNAWGEDGNLVDWVPDRPATAVHEMRFGGGYYSGHAIYAADGGYEWAGDDDGGGEPRSAWHPSIHMPRAASRILLEVVSVRVERLNACSQSDAISEGAVSIRSKEWDREHFPVWRYLFDEAVAAGEKPPVGPSPVQAYQALWESINGVGSWDADPWVWVVEFKRAMP</sequence>
<name>A0A1S2N313_9BURK</name>
<dbReference type="RefSeq" id="WP_071363527.1">
    <property type="nucleotide sequence ID" value="NZ_JRYB01000001.1"/>
</dbReference>
<comment type="caution">
    <text evidence="1">The sequence shown here is derived from an EMBL/GenBank/DDBJ whole genome shotgun (WGS) entry which is preliminary data.</text>
</comment>